<evidence type="ECO:0000256" key="1">
    <source>
        <dbReference type="SAM" id="MobiDB-lite"/>
    </source>
</evidence>
<keyword evidence="3" id="KW-1185">Reference proteome</keyword>
<feature type="compositionally biased region" description="Low complexity" evidence="1">
    <location>
        <begin position="85"/>
        <end position="103"/>
    </location>
</feature>
<organism evidence="2 3">
    <name type="scientific">Elysia crispata</name>
    <name type="common">lettuce slug</name>
    <dbReference type="NCBI Taxonomy" id="231223"/>
    <lineage>
        <taxon>Eukaryota</taxon>
        <taxon>Metazoa</taxon>
        <taxon>Spiralia</taxon>
        <taxon>Lophotrochozoa</taxon>
        <taxon>Mollusca</taxon>
        <taxon>Gastropoda</taxon>
        <taxon>Heterobranchia</taxon>
        <taxon>Euthyneura</taxon>
        <taxon>Panpulmonata</taxon>
        <taxon>Sacoglossa</taxon>
        <taxon>Placobranchoidea</taxon>
        <taxon>Plakobranchidae</taxon>
        <taxon>Elysia</taxon>
    </lineage>
</organism>
<proteinExistence type="predicted"/>
<protein>
    <submittedName>
        <fullName evidence="2">Uncharacterized protein</fullName>
    </submittedName>
</protein>
<dbReference type="AlphaFoldDB" id="A0AAE1BE01"/>
<gene>
    <name evidence="2" type="ORF">RRG08_047613</name>
</gene>
<name>A0AAE1BE01_9GAST</name>
<evidence type="ECO:0000313" key="3">
    <source>
        <dbReference type="Proteomes" id="UP001283361"/>
    </source>
</evidence>
<evidence type="ECO:0000313" key="2">
    <source>
        <dbReference type="EMBL" id="KAK3804145.1"/>
    </source>
</evidence>
<accession>A0AAE1BE01</accession>
<dbReference type="EMBL" id="JAWDGP010000039">
    <property type="protein sequence ID" value="KAK3804145.1"/>
    <property type="molecule type" value="Genomic_DNA"/>
</dbReference>
<comment type="caution">
    <text evidence="2">The sequence shown here is derived from an EMBL/GenBank/DDBJ whole genome shotgun (WGS) entry which is preliminary data.</text>
</comment>
<feature type="compositionally biased region" description="Polar residues" evidence="1">
    <location>
        <begin position="29"/>
        <end position="41"/>
    </location>
</feature>
<dbReference type="Proteomes" id="UP001283361">
    <property type="component" value="Unassembled WGS sequence"/>
</dbReference>
<feature type="compositionally biased region" description="Low complexity" evidence="1">
    <location>
        <begin position="55"/>
        <end position="64"/>
    </location>
</feature>
<sequence length="103" mass="10914">MTAGGDGVTKVTAQAKGEEHPMAARTLVSAGQSRLPTQENFSEGFVEENERRTGQTDGQTQQRAAGHDHNHCPVGIIRGHSNVRPGPSSSDSSLGHPSVRLPF</sequence>
<reference evidence="2" key="1">
    <citation type="journal article" date="2023" name="G3 (Bethesda)">
        <title>A reference genome for the long-term kleptoplast-retaining sea slug Elysia crispata morphotype clarki.</title>
        <authorList>
            <person name="Eastman K.E."/>
            <person name="Pendleton A.L."/>
            <person name="Shaikh M.A."/>
            <person name="Suttiyut T."/>
            <person name="Ogas R."/>
            <person name="Tomko P."/>
            <person name="Gavelis G."/>
            <person name="Widhalm J.R."/>
            <person name="Wisecaver J.H."/>
        </authorList>
    </citation>
    <scope>NUCLEOTIDE SEQUENCE</scope>
    <source>
        <strain evidence="2">ECLA1</strain>
    </source>
</reference>
<feature type="region of interest" description="Disordered" evidence="1">
    <location>
        <begin position="1"/>
        <end position="103"/>
    </location>
</feature>